<organism evidence="3 4">
    <name type="scientific">Shewanella youngdeokensis</name>
    <dbReference type="NCBI Taxonomy" id="2999068"/>
    <lineage>
        <taxon>Bacteria</taxon>
        <taxon>Pseudomonadati</taxon>
        <taxon>Pseudomonadota</taxon>
        <taxon>Gammaproteobacteria</taxon>
        <taxon>Alteromonadales</taxon>
        <taxon>Shewanellaceae</taxon>
        <taxon>Shewanella</taxon>
    </lineage>
</organism>
<feature type="transmembrane region" description="Helical" evidence="1">
    <location>
        <begin position="20"/>
        <end position="39"/>
    </location>
</feature>
<keyword evidence="1" id="KW-0472">Membrane</keyword>
<keyword evidence="1" id="KW-0812">Transmembrane</keyword>
<keyword evidence="4" id="KW-1185">Reference proteome</keyword>
<dbReference type="RefSeq" id="WP_310470179.1">
    <property type="nucleotide sequence ID" value="NZ_CP136522.1"/>
</dbReference>
<proteinExistence type="predicted"/>
<dbReference type="Pfam" id="PF13511">
    <property type="entry name" value="DUF4124"/>
    <property type="match status" value="1"/>
</dbReference>
<evidence type="ECO:0000313" key="3">
    <source>
        <dbReference type="EMBL" id="WOT05918.1"/>
    </source>
</evidence>
<name>A0ABZ0K035_9GAMM</name>
<dbReference type="EMBL" id="CP136522">
    <property type="protein sequence ID" value="WOT05918.1"/>
    <property type="molecule type" value="Genomic_DNA"/>
</dbReference>
<protein>
    <submittedName>
        <fullName evidence="3">DUF4124 domain-containing protein</fullName>
    </submittedName>
</protein>
<dbReference type="Proteomes" id="UP001529491">
    <property type="component" value="Chromosome"/>
</dbReference>
<reference evidence="3 4" key="1">
    <citation type="submission" date="2023-10" db="EMBL/GenBank/DDBJ databases">
        <title>Complete genome sequence of Shewanella sp. DAU334.</title>
        <authorList>
            <person name="Lee Y.-S."/>
            <person name="Jeong H.-R."/>
            <person name="Hwang E.-J."/>
            <person name="Choi Y.-L."/>
            <person name="Kim G.-D."/>
        </authorList>
    </citation>
    <scope>NUCLEOTIDE SEQUENCE [LARGE SCALE GENOMIC DNA]</scope>
    <source>
        <strain evidence="3 4">DAU334</strain>
    </source>
</reference>
<dbReference type="InterPro" id="IPR025392">
    <property type="entry name" value="DUF4124"/>
</dbReference>
<accession>A0ABZ0K035</accession>
<sequence length="168" mass="18851">MISPQTDDQSNLYRHRYGRLSSPWCFLYAILLITLLFSLKLQAGEIYTWVDAQGVTHFSQQPPPHQKADKVFSEDIEPKKIGSVTPVKSLEAKTVSESEKTAAIIKQKDAAQAKSICENAKHSLNVLMTHSRLTQKNNQTGDSVVMTEEQRQAAISKQQEKVSLFCSD</sequence>
<evidence type="ECO:0000256" key="1">
    <source>
        <dbReference type="SAM" id="Phobius"/>
    </source>
</evidence>
<gene>
    <name evidence="3" type="ORF">RGE70_03570</name>
</gene>
<keyword evidence="1" id="KW-1133">Transmembrane helix</keyword>
<evidence type="ECO:0000313" key="4">
    <source>
        <dbReference type="Proteomes" id="UP001529491"/>
    </source>
</evidence>
<feature type="domain" description="DUF4124" evidence="2">
    <location>
        <begin position="34"/>
        <end position="71"/>
    </location>
</feature>
<evidence type="ECO:0000259" key="2">
    <source>
        <dbReference type="Pfam" id="PF13511"/>
    </source>
</evidence>